<feature type="binding site" evidence="12">
    <location>
        <position position="194"/>
    </location>
    <ligand>
        <name>S-adenosyl-L-methionine</name>
        <dbReference type="ChEBI" id="CHEBI:59789"/>
    </ligand>
</feature>
<organism evidence="14 15">
    <name type="scientific">Parvimonas parva</name>
    <dbReference type="NCBI Taxonomy" id="2769485"/>
    <lineage>
        <taxon>Bacteria</taxon>
        <taxon>Bacillati</taxon>
        <taxon>Bacillota</taxon>
        <taxon>Tissierellia</taxon>
        <taxon>Tissierellales</taxon>
        <taxon>Peptoniphilaceae</taxon>
        <taxon>Parvimonas</taxon>
    </lineage>
</organism>
<dbReference type="PIRSF" id="PIRSF006004">
    <property type="entry name" value="CHP00048"/>
    <property type="match status" value="1"/>
</dbReference>
<dbReference type="InterPro" id="IPR007197">
    <property type="entry name" value="rSAM"/>
</dbReference>
<feature type="domain" description="Radical SAM core" evidence="13">
    <location>
        <begin position="101"/>
        <end position="331"/>
    </location>
</feature>
<dbReference type="SFLD" id="SFLDF00275">
    <property type="entry name" value="adenosine_C2_methyltransferase"/>
    <property type="match status" value="1"/>
</dbReference>
<reference evidence="14 15" key="1">
    <citation type="submission" date="2020-09" db="EMBL/GenBank/DDBJ databases">
        <title>Parvimonas S3374 sp. nov.</title>
        <authorList>
            <person name="Buhl M."/>
        </authorList>
    </citation>
    <scope>NUCLEOTIDE SEQUENCE [LARGE SCALE GENOMIC DNA]</scope>
    <source>
        <strain evidence="14 15">S3374</strain>
    </source>
</reference>
<dbReference type="SUPFAM" id="SSF102114">
    <property type="entry name" value="Radical SAM enzymes"/>
    <property type="match status" value="1"/>
</dbReference>
<feature type="binding site" evidence="12">
    <location>
        <position position="115"/>
    </location>
    <ligand>
        <name>[4Fe-4S] cluster</name>
        <dbReference type="ChEBI" id="CHEBI:49883"/>
        <note>4Fe-4S-S-AdoMet</note>
    </ligand>
</feature>
<dbReference type="Gene3D" id="1.10.150.530">
    <property type="match status" value="1"/>
</dbReference>
<evidence type="ECO:0000313" key="14">
    <source>
        <dbReference type="EMBL" id="MBK1467904.1"/>
    </source>
</evidence>
<evidence type="ECO:0000256" key="6">
    <source>
        <dbReference type="ARBA" id="ARBA00022679"/>
    </source>
</evidence>
<feature type="binding site" evidence="12">
    <location>
        <begin position="217"/>
        <end position="219"/>
    </location>
    <ligand>
        <name>S-adenosyl-L-methionine</name>
        <dbReference type="ChEBI" id="CHEBI:59789"/>
    </ligand>
</feature>
<dbReference type="InterPro" id="IPR040072">
    <property type="entry name" value="Methyltransferase_A"/>
</dbReference>
<feature type="binding site" evidence="12">
    <location>
        <begin position="162"/>
        <end position="163"/>
    </location>
    <ligand>
        <name>S-adenosyl-L-methionine</name>
        <dbReference type="ChEBI" id="CHEBI:59789"/>
    </ligand>
</feature>
<comment type="miscellaneous">
    <text evidence="12">Reaction proceeds by a ping-pong mechanism involving intermediate methylation of a conserved cysteine residue.</text>
</comment>
<dbReference type="RefSeq" id="WP_201274992.1">
    <property type="nucleotide sequence ID" value="NZ_JACVDA010000002.1"/>
</dbReference>
<evidence type="ECO:0000313" key="15">
    <source>
        <dbReference type="Proteomes" id="UP000823123"/>
    </source>
</evidence>
<dbReference type="Pfam" id="PF04055">
    <property type="entry name" value="Radical_SAM"/>
    <property type="match status" value="1"/>
</dbReference>
<evidence type="ECO:0000256" key="12">
    <source>
        <dbReference type="HAMAP-Rule" id="MF_01849"/>
    </source>
</evidence>
<evidence type="ECO:0000256" key="4">
    <source>
        <dbReference type="ARBA" id="ARBA00022552"/>
    </source>
</evidence>
<keyword evidence="5 12" id="KW-0489">Methyltransferase</keyword>
<dbReference type="Proteomes" id="UP000823123">
    <property type="component" value="Unassembled WGS sequence"/>
</dbReference>
<comment type="catalytic activity">
    <reaction evidence="12">
        <text>adenosine(2503) in 23S rRNA + 2 reduced [2Fe-2S]-[ferredoxin] + 2 S-adenosyl-L-methionine = 2-methyladenosine(2503) in 23S rRNA + 5'-deoxyadenosine + L-methionine + 2 oxidized [2Fe-2S]-[ferredoxin] + S-adenosyl-L-homocysteine</text>
        <dbReference type="Rhea" id="RHEA:42916"/>
        <dbReference type="Rhea" id="RHEA-COMP:10000"/>
        <dbReference type="Rhea" id="RHEA-COMP:10001"/>
        <dbReference type="Rhea" id="RHEA-COMP:10152"/>
        <dbReference type="Rhea" id="RHEA-COMP:10282"/>
        <dbReference type="ChEBI" id="CHEBI:17319"/>
        <dbReference type="ChEBI" id="CHEBI:33737"/>
        <dbReference type="ChEBI" id="CHEBI:33738"/>
        <dbReference type="ChEBI" id="CHEBI:57844"/>
        <dbReference type="ChEBI" id="CHEBI:57856"/>
        <dbReference type="ChEBI" id="CHEBI:59789"/>
        <dbReference type="ChEBI" id="CHEBI:74411"/>
        <dbReference type="ChEBI" id="CHEBI:74497"/>
        <dbReference type="EC" id="2.1.1.192"/>
    </reaction>
</comment>
<sequence>MKNEKIEFNSMKLEELEDLFLSLGEKKFRAEQFFRFMHQKKNYEIENCKQLPKTLIEKLKGIGYINTSTIYTKYESKIDNTKKYLIKLFDNRIIETVFMDYGSYCTVCISSQVGCRMGCTFCASTKENFKRNLTSAEMLNQIYLIENDLNLTVNNIVIMGIGEPLDNYKNVIGFLKLINSEKGKNLSLRNITISTCGLVHNIYKLADEKLPVTLTISLHNPFQKERREIMPITDSFSIDEILKACKYYFDKTSRRVSFEYTIIKGQNDTREHALELKNILKGLNCHINIIPLNSIKEFDGVAPSTKYIYAFKSMLENYGINATIRKKQGDDINGACGQLRQGVLSKEKN</sequence>
<dbReference type="PANTHER" id="PTHR30544:SF5">
    <property type="entry name" value="RADICAL SAM CORE DOMAIN-CONTAINING PROTEIN"/>
    <property type="match status" value="1"/>
</dbReference>
<keyword evidence="11 12" id="KW-0411">Iron-sulfur</keyword>
<comment type="function">
    <text evidence="12">Specifically methylates position 2 of adenine 2503 in 23S rRNA and position 2 of adenine 37 in tRNAs.</text>
</comment>
<dbReference type="PANTHER" id="PTHR30544">
    <property type="entry name" value="23S RRNA METHYLTRANSFERASE"/>
    <property type="match status" value="1"/>
</dbReference>
<evidence type="ECO:0000256" key="2">
    <source>
        <dbReference type="ARBA" id="ARBA00022485"/>
    </source>
</evidence>
<evidence type="ECO:0000256" key="7">
    <source>
        <dbReference type="ARBA" id="ARBA00022691"/>
    </source>
</evidence>
<dbReference type="GO" id="GO:0032259">
    <property type="term" value="P:methylation"/>
    <property type="evidence" value="ECO:0007669"/>
    <property type="project" value="UniProtKB-KW"/>
</dbReference>
<dbReference type="CDD" id="cd01335">
    <property type="entry name" value="Radical_SAM"/>
    <property type="match status" value="1"/>
</dbReference>
<keyword evidence="12" id="KW-1015">Disulfide bond</keyword>
<comment type="catalytic activity">
    <reaction evidence="12">
        <text>adenosine(37) in tRNA + 2 reduced [2Fe-2S]-[ferredoxin] + 2 S-adenosyl-L-methionine = 2-methyladenosine(37) in tRNA + 5'-deoxyadenosine + L-methionine + 2 oxidized [2Fe-2S]-[ferredoxin] + S-adenosyl-L-homocysteine</text>
        <dbReference type="Rhea" id="RHEA:43332"/>
        <dbReference type="Rhea" id="RHEA-COMP:10000"/>
        <dbReference type="Rhea" id="RHEA-COMP:10001"/>
        <dbReference type="Rhea" id="RHEA-COMP:10162"/>
        <dbReference type="Rhea" id="RHEA-COMP:10485"/>
        <dbReference type="ChEBI" id="CHEBI:17319"/>
        <dbReference type="ChEBI" id="CHEBI:33737"/>
        <dbReference type="ChEBI" id="CHEBI:33738"/>
        <dbReference type="ChEBI" id="CHEBI:57844"/>
        <dbReference type="ChEBI" id="CHEBI:57856"/>
        <dbReference type="ChEBI" id="CHEBI:59789"/>
        <dbReference type="ChEBI" id="CHEBI:74411"/>
        <dbReference type="ChEBI" id="CHEBI:74497"/>
        <dbReference type="EC" id="2.1.1.192"/>
    </reaction>
</comment>
<protein>
    <recommendedName>
        <fullName evidence="12">Probable dual-specificity RNA methyltransferase RlmN</fullName>
        <ecNumber evidence="12">2.1.1.192</ecNumber>
    </recommendedName>
    <alternativeName>
        <fullName evidence="12">23S rRNA (adenine(2503)-C(2))-methyltransferase</fullName>
    </alternativeName>
    <alternativeName>
        <fullName evidence="12">23S rRNA m2A2503 methyltransferase</fullName>
    </alternativeName>
    <alternativeName>
        <fullName evidence="12">Ribosomal RNA large subunit methyltransferase N</fullName>
    </alternativeName>
    <alternativeName>
        <fullName evidence="12">tRNA (adenine(37)-C(2))-methyltransferase</fullName>
    </alternativeName>
    <alternativeName>
        <fullName evidence="12">tRNA m2A37 methyltransferase</fullName>
    </alternativeName>
</protein>
<name>A0ABS1C736_9FIRM</name>
<dbReference type="InterPro" id="IPR013785">
    <property type="entry name" value="Aldolase_TIM"/>
</dbReference>
<comment type="similarity">
    <text evidence="12">Belongs to the radical SAM superfamily. RlmN family.</text>
</comment>
<evidence type="ECO:0000256" key="5">
    <source>
        <dbReference type="ARBA" id="ARBA00022603"/>
    </source>
</evidence>
<comment type="subcellular location">
    <subcellularLocation>
        <location evidence="1 12">Cytoplasm</location>
    </subcellularLocation>
</comment>
<comment type="caution">
    <text evidence="12">Lacks conserved residue(s) required for the propagation of feature annotation.</text>
</comment>
<dbReference type="SFLD" id="SFLDS00029">
    <property type="entry name" value="Radical_SAM"/>
    <property type="match status" value="1"/>
</dbReference>
<gene>
    <name evidence="12 14" type="primary">rlmN</name>
    <name evidence="14" type="ORF">IBJ83_01040</name>
</gene>
<evidence type="ECO:0000256" key="1">
    <source>
        <dbReference type="ARBA" id="ARBA00004496"/>
    </source>
</evidence>
<keyword evidence="2 12" id="KW-0004">4Fe-4S</keyword>
<dbReference type="InterPro" id="IPR058240">
    <property type="entry name" value="rSAM_sf"/>
</dbReference>
<keyword evidence="4 12" id="KW-0698">rRNA processing</keyword>
<dbReference type="SFLD" id="SFLDG01062">
    <property type="entry name" value="methyltransferase_(Class_A)"/>
    <property type="match status" value="1"/>
</dbReference>
<keyword evidence="3 12" id="KW-0963">Cytoplasm</keyword>
<dbReference type="InterPro" id="IPR048641">
    <property type="entry name" value="RlmN_N"/>
</dbReference>
<keyword evidence="8 12" id="KW-0819">tRNA processing</keyword>
<dbReference type="EC" id="2.1.1.192" evidence="12"/>
<keyword evidence="9 12" id="KW-0479">Metal-binding</keyword>
<evidence type="ECO:0000256" key="11">
    <source>
        <dbReference type="ARBA" id="ARBA00023014"/>
    </source>
</evidence>
<feature type="binding site" evidence="12">
    <location>
        <position position="122"/>
    </location>
    <ligand>
        <name>[4Fe-4S] cluster</name>
        <dbReference type="ChEBI" id="CHEBI:49883"/>
        <note>4Fe-4S-S-AdoMet</note>
    </ligand>
</feature>
<feature type="active site" description="Proton acceptor" evidence="12">
    <location>
        <position position="95"/>
    </location>
</feature>
<dbReference type="PROSITE" id="PS51918">
    <property type="entry name" value="RADICAL_SAM"/>
    <property type="match status" value="1"/>
</dbReference>
<dbReference type="HAMAP" id="MF_01849">
    <property type="entry name" value="RNA_methyltr_RlmN"/>
    <property type="match status" value="1"/>
</dbReference>
<keyword evidence="15" id="KW-1185">Reference proteome</keyword>
<accession>A0ABS1C736</accession>
<dbReference type="InterPro" id="IPR027492">
    <property type="entry name" value="RNA_MTrfase_RlmN"/>
</dbReference>
<feature type="binding site" evidence="12">
    <location>
        <position position="119"/>
    </location>
    <ligand>
        <name>[4Fe-4S] cluster</name>
        <dbReference type="ChEBI" id="CHEBI:49883"/>
        <note>4Fe-4S-S-AdoMet</note>
    </ligand>
</feature>
<evidence type="ECO:0000259" key="13">
    <source>
        <dbReference type="PROSITE" id="PS51918"/>
    </source>
</evidence>
<dbReference type="NCBIfam" id="TIGR00048">
    <property type="entry name" value="rRNA_mod_RlmN"/>
    <property type="match status" value="1"/>
</dbReference>
<dbReference type="InterPro" id="IPR004383">
    <property type="entry name" value="rRNA_lsu_MTrfase_RlmN/Cfr"/>
</dbReference>
<dbReference type="Gene3D" id="3.20.20.70">
    <property type="entry name" value="Aldolase class I"/>
    <property type="match status" value="1"/>
</dbReference>
<comment type="caution">
    <text evidence="14">The sequence shown here is derived from an EMBL/GenBank/DDBJ whole genome shotgun (WGS) entry which is preliminary data.</text>
</comment>
<feature type="binding site" evidence="12">
    <location>
        <position position="293"/>
    </location>
    <ligand>
        <name>S-adenosyl-L-methionine</name>
        <dbReference type="ChEBI" id="CHEBI:59789"/>
    </ligand>
</feature>
<evidence type="ECO:0000256" key="10">
    <source>
        <dbReference type="ARBA" id="ARBA00023004"/>
    </source>
</evidence>
<proteinExistence type="inferred from homology"/>
<keyword evidence="10 12" id="KW-0408">Iron</keyword>
<feature type="active site" description="S-methylcysteine intermediate" evidence="12">
    <location>
        <position position="336"/>
    </location>
</feature>
<evidence type="ECO:0000256" key="9">
    <source>
        <dbReference type="ARBA" id="ARBA00022723"/>
    </source>
</evidence>
<dbReference type="Pfam" id="PF21016">
    <property type="entry name" value="RlmN_N"/>
    <property type="match status" value="1"/>
</dbReference>
<keyword evidence="7 12" id="KW-0949">S-adenosyl-L-methionine</keyword>
<dbReference type="GO" id="GO:0008168">
    <property type="term" value="F:methyltransferase activity"/>
    <property type="evidence" value="ECO:0007669"/>
    <property type="project" value="UniProtKB-KW"/>
</dbReference>
<dbReference type="EMBL" id="JACVDA010000002">
    <property type="protein sequence ID" value="MBK1467904.1"/>
    <property type="molecule type" value="Genomic_DNA"/>
</dbReference>
<comment type="cofactor">
    <cofactor evidence="12">
        <name>[4Fe-4S] cluster</name>
        <dbReference type="ChEBI" id="CHEBI:49883"/>
    </cofactor>
    <text evidence="12">Binds 1 [4Fe-4S] cluster. The cluster is coordinated with 3 cysteines and an exchangeable S-adenosyl-L-methionine.</text>
</comment>
<evidence type="ECO:0000256" key="3">
    <source>
        <dbReference type="ARBA" id="ARBA00022490"/>
    </source>
</evidence>
<evidence type="ECO:0000256" key="8">
    <source>
        <dbReference type="ARBA" id="ARBA00022694"/>
    </source>
</evidence>
<keyword evidence="6 12" id="KW-0808">Transferase</keyword>